<accession>A0ABN6SL01</accession>
<organism evidence="2 3">
    <name type="scientific">Lactobacillus xylocopicola</name>
    <dbReference type="NCBI Taxonomy" id="2976676"/>
    <lineage>
        <taxon>Bacteria</taxon>
        <taxon>Bacillati</taxon>
        <taxon>Bacillota</taxon>
        <taxon>Bacilli</taxon>
        <taxon>Lactobacillales</taxon>
        <taxon>Lactobacillaceae</taxon>
        <taxon>Lactobacillus</taxon>
    </lineage>
</organism>
<feature type="transmembrane region" description="Helical" evidence="1">
    <location>
        <begin position="97"/>
        <end position="123"/>
    </location>
</feature>
<reference evidence="2 3" key="1">
    <citation type="journal article" date="2023" name="Microbiol. Spectr.">
        <title>Symbiosis of Carpenter Bees with Uncharacterized Lactic Acid Bacteria Showing NAD Auxotrophy.</title>
        <authorList>
            <person name="Kawasaki S."/>
            <person name="Ozawa K."/>
            <person name="Mori T."/>
            <person name="Yamamoto A."/>
            <person name="Ito M."/>
            <person name="Ohkuma M."/>
            <person name="Sakamoto M."/>
            <person name="Matsutani M."/>
        </authorList>
    </citation>
    <scope>NUCLEOTIDE SEQUENCE [LARGE SCALE GENOMIC DNA]</scope>
    <source>
        <strain evidence="2 3">Kim32-2</strain>
    </source>
</reference>
<gene>
    <name evidence="2" type="ORF">KIM322_05600</name>
</gene>
<feature type="transmembrane region" description="Helical" evidence="1">
    <location>
        <begin position="129"/>
        <end position="149"/>
    </location>
</feature>
<dbReference type="EMBL" id="AP026803">
    <property type="protein sequence ID" value="BDR60299.1"/>
    <property type="molecule type" value="Genomic_DNA"/>
</dbReference>
<proteinExistence type="predicted"/>
<keyword evidence="1" id="KW-0812">Transmembrane</keyword>
<keyword evidence="1" id="KW-0472">Membrane</keyword>
<sequence>MIATQFSGLSFLSNWRTKITYFLITPLIDLMLLVLINLQYTKQFDWRVVIASIAIDAARLSMQTMNQLLVNDSDLRVDFELIAKRPFSLRFWLAKSLVAGVIGTTLALINLLLTFCFGAPLSIICRGLFLLPLFCLYGTVLGFATWALSWQMNDPYFLQNIVSGITEIAAGILIVITAYPKWLQLFALLLPYSSPVNFIKFGTASLGGSAITTAIWLAIGLLAYVLQIRPVLARGKHRY</sequence>
<feature type="transmembrane region" description="Helical" evidence="1">
    <location>
        <begin position="161"/>
        <end position="179"/>
    </location>
</feature>
<feature type="transmembrane region" description="Helical" evidence="1">
    <location>
        <begin position="19"/>
        <end position="38"/>
    </location>
</feature>
<evidence type="ECO:0000313" key="3">
    <source>
        <dbReference type="Proteomes" id="UP001321741"/>
    </source>
</evidence>
<evidence type="ECO:0008006" key="4">
    <source>
        <dbReference type="Google" id="ProtNLM"/>
    </source>
</evidence>
<protein>
    <recommendedName>
        <fullName evidence="4">Antibiotic transporter permease</fullName>
    </recommendedName>
</protein>
<keyword evidence="1" id="KW-1133">Transmembrane helix</keyword>
<evidence type="ECO:0000256" key="1">
    <source>
        <dbReference type="SAM" id="Phobius"/>
    </source>
</evidence>
<dbReference type="Proteomes" id="UP001321741">
    <property type="component" value="Chromosome"/>
</dbReference>
<dbReference type="RefSeq" id="WP_317638007.1">
    <property type="nucleotide sequence ID" value="NZ_AP026803.1"/>
</dbReference>
<feature type="transmembrane region" description="Helical" evidence="1">
    <location>
        <begin position="199"/>
        <end position="226"/>
    </location>
</feature>
<keyword evidence="3" id="KW-1185">Reference proteome</keyword>
<evidence type="ECO:0000313" key="2">
    <source>
        <dbReference type="EMBL" id="BDR60299.1"/>
    </source>
</evidence>
<name>A0ABN6SL01_9LACO</name>